<evidence type="ECO:0000313" key="2">
    <source>
        <dbReference type="EMBL" id="GAH37403.1"/>
    </source>
</evidence>
<dbReference type="EMBL" id="BARU01010797">
    <property type="protein sequence ID" value="GAH37403.1"/>
    <property type="molecule type" value="Genomic_DNA"/>
</dbReference>
<feature type="domain" description="CHASE2" evidence="1">
    <location>
        <begin position="9"/>
        <end position="57"/>
    </location>
</feature>
<gene>
    <name evidence="2" type="ORF">S03H2_20476</name>
</gene>
<dbReference type="AlphaFoldDB" id="X1GWL4"/>
<protein>
    <recommendedName>
        <fullName evidence="1">CHASE2 domain-containing protein</fullName>
    </recommendedName>
</protein>
<comment type="caution">
    <text evidence="2">The sequence shown here is derived from an EMBL/GenBank/DDBJ whole genome shotgun (WGS) entry which is preliminary data.</text>
</comment>
<accession>X1GWL4</accession>
<sequence length="65" mass="7628">FQNQFKILWPWPRDIYAAATEYLGYCEAKTITFDVIFSSPDIDRLNVEAEYADSLFAFQMQLLLV</sequence>
<reference evidence="2" key="1">
    <citation type="journal article" date="2014" name="Front. Microbiol.">
        <title>High frequency of phylogenetically diverse reductive dehalogenase-homologous genes in deep subseafloor sedimentary metagenomes.</title>
        <authorList>
            <person name="Kawai M."/>
            <person name="Futagami T."/>
            <person name="Toyoda A."/>
            <person name="Takaki Y."/>
            <person name="Nishi S."/>
            <person name="Hori S."/>
            <person name="Arai W."/>
            <person name="Tsubouchi T."/>
            <person name="Morono Y."/>
            <person name="Uchiyama I."/>
            <person name="Ito T."/>
            <person name="Fujiyama A."/>
            <person name="Inagaki F."/>
            <person name="Takami H."/>
        </authorList>
    </citation>
    <scope>NUCLEOTIDE SEQUENCE</scope>
    <source>
        <strain evidence="2">Expedition CK06-06</strain>
    </source>
</reference>
<name>X1GWL4_9ZZZZ</name>
<dbReference type="InterPro" id="IPR007890">
    <property type="entry name" value="CHASE2"/>
</dbReference>
<proteinExistence type="predicted"/>
<dbReference type="Pfam" id="PF05226">
    <property type="entry name" value="CHASE2"/>
    <property type="match status" value="1"/>
</dbReference>
<feature type="non-terminal residue" evidence="2">
    <location>
        <position position="1"/>
    </location>
</feature>
<evidence type="ECO:0000259" key="1">
    <source>
        <dbReference type="Pfam" id="PF05226"/>
    </source>
</evidence>
<organism evidence="2">
    <name type="scientific">marine sediment metagenome</name>
    <dbReference type="NCBI Taxonomy" id="412755"/>
    <lineage>
        <taxon>unclassified sequences</taxon>
        <taxon>metagenomes</taxon>
        <taxon>ecological metagenomes</taxon>
    </lineage>
</organism>